<dbReference type="GO" id="GO:0005634">
    <property type="term" value="C:nucleus"/>
    <property type="evidence" value="ECO:0007669"/>
    <property type="project" value="UniProtKB-SubCell"/>
</dbReference>
<dbReference type="InterPro" id="IPR055046">
    <property type="entry name" value="Nab2-like_Znf-CCCH"/>
</dbReference>
<dbReference type="PANTHER" id="PTHR14738">
    <property type="entry name" value="ZINC FINGER CCCH DOMAIN-CONTAINING PROTEIN 14"/>
    <property type="match status" value="1"/>
</dbReference>
<evidence type="ECO:0000313" key="11">
    <source>
        <dbReference type="Proteomes" id="UP000076632"/>
    </source>
</evidence>
<evidence type="ECO:0000256" key="5">
    <source>
        <dbReference type="ARBA" id="ARBA00022771"/>
    </source>
</evidence>
<feature type="compositionally biased region" description="Basic and acidic residues" evidence="8">
    <location>
        <begin position="482"/>
        <end position="494"/>
    </location>
</feature>
<dbReference type="Gene3D" id="1.10.340.40">
    <property type="entry name" value="Nuclear abundant poly(A) RNA-bind protein 2, N-terminal domain"/>
    <property type="match status" value="1"/>
</dbReference>
<dbReference type="OrthoDB" id="438553at2759"/>
<feature type="compositionally biased region" description="Polar residues" evidence="8">
    <location>
        <begin position="306"/>
        <end position="327"/>
    </location>
</feature>
<feature type="compositionally biased region" description="Low complexity" evidence="8">
    <location>
        <begin position="260"/>
        <end position="269"/>
    </location>
</feature>
<evidence type="ECO:0000256" key="3">
    <source>
        <dbReference type="ARBA" id="ARBA00022723"/>
    </source>
</evidence>
<feature type="domain" description="Nab2-like CCCH zinc finger" evidence="9">
    <location>
        <begin position="448"/>
        <end position="467"/>
    </location>
</feature>
<dbReference type="Proteomes" id="UP000076632">
    <property type="component" value="Unassembled WGS sequence"/>
</dbReference>
<dbReference type="PANTHER" id="PTHR14738:SF29">
    <property type="entry name" value="ZINC FINGER CCCH DOMAIN-CONTAINING PROTEIN 14"/>
    <property type="match status" value="1"/>
</dbReference>
<evidence type="ECO:0000256" key="8">
    <source>
        <dbReference type="SAM" id="MobiDB-lite"/>
    </source>
</evidence>
<keyword evidence="11" id="KW-1185">Reference proteome</keyword>
<dbReference type="InterPro" id="IPR043094">
    <property type="entry name" value="Nab2/ZC3H14_N_sf"/>
</dbReference>
<dbReference type="RefSeq" id="XP_018187946.1">
    <property type="nucleotide sequence ID" value="XM_018332780.1"/>
</dbReference>
<sequence length="519" mass="55990">MAVEFALNTPLADALNNVLQPKLVEVGWTTGDIDDSALSEYILLMLVNGKTQDQIAVELSNDLLGLDPGDTRGAEFSGWLFEQLRILNGQINGQTAQQTGVADENSGVSAGNFDGIGNDPEGQGQDAVMGEAGEGMAEGGIPTGPKSMRNGPRGNNRRLMGQLNKAMDRNTDPLLHRVRAQQGTGRINSHGRDAPKGPRNQRMGGRGAGPMLNTGMPPGGPANALMGMSPQQQMQLFAMYEEQARMMSQILSPQQQQQMFMGPAMGGPMVNPSGPGAFGGQHQQQGKSLFERVDNNPRRNGGFNKRQPNNSRPDQGQQESRDTNPASSMDVESPQAAPDPATTVCKFNLSCTKEDCSFAHQSTAAPPGVTIDVNDTCSFGVACKNKKCVARHPSPAQKTTHQAAQDCRFYPNCTNPVCPFRHPSMPLCRNGADCTTPDCKFTHLQTMCRFNPCLNPVCPYKHEDGQKRGKFEDKVWTAPGAKENEHVSERKFVDDNTEEELIVPGGGVPEEQKAVESGV</sequence>
<proteinExistence type="inferred from homology"/>
<evidence type="ECO:0000256" key="1">
    <source>
        <dbReference type="ARBA" id="ARBA00004123"/>
    </source>
</evidence>
<feature type="region of interest" description="Disordered" evidence="8">
    <location>
        <begin position="260"/>
        <end position="339"/>
    </location>
</feature>
<dbReference type="EMBL" id="KV407459">
    <property type="protein sequence ID" value="KZF22391.1"/>
    <property type="molecule type" value="Genomic_DNA"/>
</dbReference>
<dbReference type="STRING" id="1328760.A0A165GN36"/>
<gene>
    <name evidence="10" type="ORF">L228DRAFT_248068</name>
</gene>
<dbReference type="GeneID" id="28897917"/>
<reference evidence="10 11" key="1">
    <citation type="journal article" date="2016" name="Fungal Biol.">
        <title>The genome of Xylona heveae provides a window into fungal endophytism.</title>
        <authorList>
            <person name="Gazis R."/>
            <person name="Kuo A."/>
            <person name="Riley R."/>
            <person name="LaButti K."/>
            <person name="Lipzen A."/>
            <person name="Lin J."/>
            <person name="Amirebrahimi M."/>
            <person name="Hesse C.N."/>
            <person name="Spatafora J.W."/>
            <person name="Henrissat B."/>
            <person name="Hainaut M."/>
            <person name="Grigoriev I.V."/>
            <person name="Hibbett D.S."/>
        </authorList>
    </citation>
    <scope>NUCLEOTIDE SEQUENCE [LARGE SCALE GENOMIC DNA]</scope>
    <source>
        <strain evidence="10 11">TC161</strain>
    </source>
</reference>
<evidence type="ECO:0000256" key="6">
    <source>
        <dbReference type="ARBA" id="ARBA00022833"/>
    </source>
</evidence>
<dbReference type="InterPro" id="IPR040366">
    <property type="entry name" value="Nab2/ZC3H14"/>
</dbReference>
<evidence type="ECO:0000313" key="10">
    <source>
        <dbReference type="EMBL" id="KZF22391.1"/>
    </source>
</evidence>
<keyword evidence="3" id="KW-0479">Metal-binding</keyword>
<evidence type="ECO:0000256" key="4">
    <source>
        <dbReference type="ARBA" id="ARBA00022737"/>
    </source>
</evidence>
<keyword evidence="6" id="KW-0862">Zinc</keyword>
<dbReference type="GO" id="GO:0008270">
    <property type="term" value="F:zinc ion binding"/>
    <property type="evidence" value="ECO:0007669"/>
    <property type="project" value="UniProtKB-KW"/>
</dbReference>
<dbReference type="InParanoid" id="A0A165GN36"/>
<keyword evidence="5" id="KW-0863">Zinc-finger</keyword>
<feature type="region of interest" description="Disordered" evidence="8">
    <location>
        <begin position="184"/>
        <end position="206"/>
    </location>
</feature>
<dbReference type="GO" id="GO:0005737">
    <property type="term" value="C:cytoplasm"/>
    <property type="evidence" value="ECO:0007669"/>
    <property type="project" value="TreeGrafter"/>
</dbReference>
<dbReference type="Gene3D" id="4.10.1000.30">
    <property type="match status" value="1"/>
</dbReference>
<feature type="region of interest" description="Disordered" evidence="8">
    <location>
        <begin position="479"/>
        <end position="519"/>
    </location>
</feature>
<dbReference type="AlphaFoldDB" id="A0A165GN36"/>
<keyword evidence="7" id="KW-0539">Nucleus</keyword>
<dbReference type="GO" id="GO:0008143">
    <property type="term" value="F:poly(A) binding"/>
    <property type="evidence" value="ECO:0007669"/>
    <property type="project" value="InterPro"/>
</dbReference>
<comment type="similarity">
    <text evidence="2">Belongs to the ZC3H14 family.</text>
</comment>
<dbReference type="Pfam" id="PF14608">
    <property type="entry name" value="zf-CCCH_2"/>
    <property type="match status" value="4"/>
</dbReference>
<organism evidence="10 11">
    <name type="scientific">Xylona heveae (strain CBS 132557 / TC161)</name>
    <dbReference type="NCBI Taxonomy" id="1328760"/>
    <lineage>
        <taxon>Eukaryota</taxon>
        <taxon>Fungi</taxon>
        <taxon>Dikarya</taxon>
        <taxon>Ascomycota</taxon>
        <taxon>Pezizomycotina</taxon>
        <taxon>Xylonomycetes</taxon>
        <taxon>Xylonales</taxon>
        <taxon>Xylonaceae</taxon>
        <taxon>Xylona</taxon>
    </lineage>
</organism>
<name>A0A165GN36_XYLHT</name>
<evidence type="ECO:0000256" key="2">
    <source>
        <dbReference type="ARBA" id="ARBA00008423"/>
    </source>
</evidence>
<dbReference type="OMA" id="CPYAHQS"/>
<evidence type="ECO:0000259" key="9">
    <source>
        <dbReference type="Pfam" id="PF22683"/>
    </source>
</evidence>
<accession>A0A165GN36</accession>
<dbReference type="FunFam" id="1.10.340.40:FF:000001">
    <property type="entry name" value="Nuclear polyadenylated RNA-binding protein nab2"/>
    <property type="match status" value="1"/>
</dbReference>
<dbReference type="Gene3D" id="4.10.1000.40">
    <property type="match status" value="1"/>
</dbReference>
<protein>
    <submittedName>
        <fullName evidence="10">Nuclear polyadenylated RNA-binding protein Nab2</fullName>
    </submittedName>
</protein>
<evidence type="ECO:0000256" key="7">
    <source>
        <dbReference type="ARBA" id="ARBA00023242"/>
    </source>
</evidence>
<dbReference type="FunFam" id="4.10.1000.30:FF:000002">
    <property type="entry name" value="Nuclear polyadenylated RNA-binding protein Nab2"/>
    <property type="match status" value="1"/>
</dbReference>
<feature type="compositionally biased region" description="Basic and acidic residues" evidence="8">
    <location>
        <begin position="510"/>
        <end position="519"/>
    </location>
</feature>
<dbReference type="Pfam" id="PF22683">
    <property type="entry name" value="Nab2-like_zf-CCCH"/>
    <property type="match status" value="1"/>
</dbReference>
<dbReference type="GO" id="GO:0043488">
    <property type="term" value="P:regulation of mRNA stability"/>
    <property type="evidence" value="ECO:0007669"/>
    <property type="project" value="InterPro"/>
</dbReference>
<comment type="subcellular location">
    <subcellularLocation>
        <location evidence="1">Nucleus</location>
    </subcellularLocation>
</comment>
<keyword evidence="4" id="KW-0677">Repeat</keyword>